<dbReference type="PANTHER" id="PTHR19920:SF0">
    <property type="entry name" value="CYTOSOLIC IRON-SULFUR PROTEIN ASSEMBLY PROTEIN CIAO1-RELATED"/>
    <property type="match status" value="1"/>
</dbReference>
<dbReference type="InterPro" id="IPR001680">
    <property type="entry name" value="WD40_rpt"/>
</dbReference>
<evidence type="ECO:0000313" key="2">
    <source>
        <dbReference type="EMBL" id="CAD8102423.1"/>
    </source>
</evidence>
<feature type="repeat" description="WD" evidence="1">
    <location>
        <begin position="253"/>
        <end position="285"/>
    </location>
</feature>
<protein>
    <submittedName>
        <fullName evidence="2">Uncharacterized protein</fullName>
    </submittedName>
</protein>
<dbReference type="SMART" id="SM00320">
    <property type="entry name" value="WD40"/>
    <property type="match status" value="4"/>
</dbReference>
<sequence>MIKYSSSQKCQKHNQDIILVANNIQKLCIKCITDFTANLENDNKTIQEMILVPKNISNILKKESEELYTQNIEILMNLKMKLANWQQSLQQAIKQNTNKIDNEILQIKEKIKGMTRFLFEMEENVQFYSSWDNIKLKLFNYSNLSNDIVQSAYKIFQKEQENYENIINSAGLYNSYDFVETLDKLNQFVIHNDEGKQNKQIYEQLFDKSICQEDLCRSLIFNQDSSILISGHISNKIRIYDFKNEKITLNQELCEHTNIVQCLYFMKDCNQFVSGSFDKTIRIWSQDQFTTQWHCSKILRAHISVVQCLIMNLNEDLIISGSRDNTIKFWSKSKEWNCIQTLTNHDAWVSSLSLNSSQNLLISCQSWGNKVLVFQFDNNQQCWFLKQTIITSFGYSLSFINDEQFVYQPKGFPGLDIYKMDTTNNIFKKVEELKLNSICQDYDNFQMKFNNSYLIHKNGQYLNITKIENDEFLLEQEIKYETEYIIGVVTNDGRYIVTYDNKSKEIQIRKYIQ</sequence>
<dbReference type="OrthoDB" id="6262491at2759"/>
<organism evidence="2 3">
    <name type="scientific">Paramecium sonneborni</name>
    <dbReference type="NCBI Taxonomy" id="65129"/>
    <lineage>
        <taxon>Eukaryota</taxon>
        <taxon>Sar</taxon>
        <taxon>Alveolata</taxon>
        <taxon>Ciliophora</taxon>
        <taxon>Intramacronucleata</taxon>
        <taxon>Oligohymenophorea</taxon>
        <taxon>Peniculida</taxon>
        <taxon>Parameciidae</taxon>
        <taxon>Paramecium</taxon>
    </lineage>
</organism>
<dbReference type="Pfam" id="PF00400">
    <property type="entry name" value="WD40"/>
    <property type="match status" value="3"/>
</dbReference>
<dbReference type="PROSITE" id="PS50082">
    <property type="entry name" value="WD_REPEATS_2"/>
    <property type="match status" value="2"/>
</dbReference>
<keyword evidence="3" id="KW-1185">Reference proteome</keyword>
<name>A0A8S1PIE1_9CILI</name>
<dbReference type="AlphaFoldDB" id="A0A8S1PIE1"/>
<dbReference type="PANTHER" id="PTHR19920">
    <property type="entry name" value="WD40 PROTEIN CIAO1"/>
    <property type="match status" value="1"/>
</dbReference>
<comment type="caution">
    <text evidence="2">The sequence shown here is derived from an EMBL/GenBank/DDBJ whole genome shotgun (WGS) entry which is preliminary data.</text>
</comment>
<dbReference type="GO" id="GO:0016226">
    <property type="term" value="P:iron-sulfur cluster assembly"/>
    <property type="evidence" value="ECO:0007669"/>
    <property type="project" value="TreeGrafter"/>
</dbReference>
<dbReference type="GO" id="GO:0097361">
    <property type="term" value="C:cytosolic [4Fe-4S] assembly targeting complex"/>
    <property type="evidence" value="ECO:0007669"/>
    <property type="project" value="TreeGrafter"/>
</dbReference>
<accession>A0A8S1PIE1</accession>
<keyword evidence="1" id="KW-0853">WD repeat</keyword>
<proteinExistence type="predicted"/>
<gene>
    <name evidence="2" type="ORF">PSON_ATCC_30995.1.T0780010</name>
</gene>
<reference evidence="2" key="1">
    <citation type="submission" date="2021-01" db="EMBL/GenBank/DDBJ databases">
        <authorList>
            <consortium name="Genoscope - CEA"/>
            <person name="William W."/>
        </authorList>
    </citation>
    <scope>NUCLEOTIDE SEQUENCE</scope>
</reference>
<dbReference type="EMBL" id="CAJJDN010000078">
    <property type="protein sequence ID" value="CAD8102423.1"/>
    <property type="molecule type" value="Genomic_DNA"/>
</dbReference>
<evidence type="ECO:0000256" key="1">
    <source>
        <dbReference type="PROSITE-ProRule" id="PRU00221"/>
    </source>
</evidence>
<feature type="repeat" description="WD" evidence="1">
    <location>
        <begin position="299"/>
        <end position="331"/>
    </location>
</feature>
<evidence type="ECO:0000313" key="3">
    <source>
        <dbReference type="Proteomes" id="UP000692954"/>
    </source>
</evidence>
<dbReference type="Proteomes" id="UP000692954">
    <property type="component" value="Unassembled WGS sequence"/>
</dbReference>
<dbReference type="PROSITE" id="PS50294">
    <property type="entry name" value="WD_REPEATS_REGION"/>
    <property type="match status" value="2"/>
</dbReference>